<accession>A0A0F7TV68</accession>
<gene>
    <name evidence="4" type="ORF">PMG11_09182</name>
</gene>
<dbReference type="OrthoDB" id="4062651at2759"/>
<dbReference type="InterPro" id="IPR000719">
    <property type="entry name" value="Prot_kinase_dom"/>
</dbReference>
<dbReference type="AlphaFoldDB" id="A0A0F7TV68"/>
<dbReference type="GO" id="GO:0004674">
    <property type="term" value="F:protein serine/threonine kinase activity"/>
    <property type="evidence" value="ECO:0007669"/>
    <property type="project" value="TreeGrafter"/>
</dbReference>
<dbReference type="SUPFAM" id="SSF56112">
    <property type="entry name" value="Protein kinase-like (PK-like)"/>
    <property type="match status" value="1"/>
</dbReference>
<evidence type="ECO:0000313" key="5">
    <source>
        <dbReference type="Proteomes" id="UP000042958"/>
    </source>
</evidence>
<evidence type="ECO:0000256" key="1">
    <source>
        <dbReference type="ARBA" id="ARBA00022741"/>
    </source>
</evidence>
<dbReference type="GO" id="GO:0005829">
    <property type="term" value="C:cytosol"/>
    <property type="evidence" value="ECO:0007669"/>
    <property type="project" value="TreeGrafter"/>
</dbReference>
<dbReference type="InterPro" id="IPR011009">
    <property type="entry name" value="Kinase-like_dom_sf"/>
</dbReference>
<dbReference type="PROSITE" id="PS50011">
    <property type="entry name" value="PROTEIN_KINASE_DOM"/>
    <property type="match status" value="1"/>
</dbReference>
<name>A0A0F7TV68_PENBI</name>
<keyword evidence="2" id="KW-0067">ATP-binding</keyword>
<dbReference type="Gene3D" id="1.10.510.10">
    <property type="entry name" value="Transferase(Phosphotransferase) domain 1"/>
    <property type="match status" value="1"/>
</dbReference>
<sequence>MFDRAFGLILAITFLGGAWIGFQPAPKSHLSQYGACKEVRATGATATVFRYQLNNGSSYAVKRFRKKSQSTTQEDYLSSVRNEVEISNYLSHKRIMPTLDFFDENRVFYSVMPYVPITLFDRIMRNTTVLLEEQRDCIFRQIVDAIVYMHSKGAAHLDLKLNNILLEDESEIKVIDFGNSRVFQQPHGALVKGLFATPPNAPYEAYQDGYYDPFAGDVWAVGMIYCQMTFPLAPWNMGLQPPAIFAIFSPSVSQAPSAIDLTQLQATVEMISRNLPERARSVIGGMLRSNPQDRISMNEVLENDWIRSLRNCE</sequence>
<dbReference type="PANTHER" id="PTHR24346">
    <property type="entry name" value="MAP/MICROTUBULE AFFINITY-REGULATING KINASE"/>
    <property type="match status" value="1"/>
</dbReference>
<evidence type="ECO:0000256" key="2">
    <source>
        <dbReference type="ARBA" id="ARBA00022840"/>
    </source>
</evidence>
<dbReference type="GO" id="GO:0005634">
    <property type="term" value="C:nucleus"/>
    <property type="evidence" value="ECO:0007669"/>
    <property type="project" value="TreeGrafter"/>
</dbReference>
<proteinExistence type="predicted"/>
<protein>
    <recommendedName>
        <fullName evidence="3">Protein kinase domain-containing protein</fullName>
    </recommendedName>
</protein>
<organism evidence="4 5">
    <name type="scientific">Penicillium brasilianum</name>
    <dbReference type="NCBI Taxonomy" id="104259"/>
    <lineage>
        <taxon>Eukaryota</taxon>
        <taxon>Fungi</taxon>
        <taxon>Dikarya</taxon>
        <taxon>Ascomycota</taxon>
        <taxon>Pezizomycotina</taxon>
        <taxon>Eurotiomycetes</taxon>
        <taxon>Eurotiomycetidae</taxon>
        <taxon>Eurotiales</taxon>
        <taxon>Aspergillaceae</taxon>
        <taxon>Penicillium</taxon>
    </lineage>
</organism>
<dbReference type="EMBL" id="CDHK01000008">
    <property type="protein sequence ID" value="CEJ60613.1"/>
    <property type="molecule type" value="Genomic_DNA"/>
</dbReference>
<dbReference type="Pfam" id="PF00069">
    <property type="entry name" value="Pkinase"/>
    <property type="match status" value="1"/>
</dbReference>
<dbReference type="STRING" id="104259.A0A0F7TV68"/>
<dbReference type="SMART" id="SM00220">
    <property type="entry name" value="S_TKc"/>
    <property type="match status" value="1"/>
</dbReference>
<evidence type="ECO:0000313" key="4">
    <source>
        <dbReference type="EMBL" id="CEJ60613.1"/>
    </source>
</evidence>
<dbReference type="GO" id="GO:0005524">
    <property type="term" value="F:ATP binding"/>
    <property type="evidence" value="ECO:0007669"/>
    <property type="project" value="UniProtKB-KW"/>
</dbReference>
<dbReference type="GO" id="GO:0045719">
    <property type="term" value="P:negative regulation of glycogen biosynthetic process"/>
    <property type="evidence" value="ECO:0007669"/>
    <property type="project" value="TreeGrafter"/>
</dbReference>
<dbReference type="PANTHER" id="PTHR24346:SF51">
    <property type="entry name" value="PAS DOMAIN-CONTAINING SERINE_THREONINE-PROTEIN KINASE"/>
    <property type="match status" value="1"/>
</dbReference>
<reference evidence="5" key="1">
    <citation type="journal article" date="2015" name="Genome Announc.">
        <title>Draft genome sequence of the fungus Penicillium brasilianum MG11.</title>
        <authorList>
            <person name="Horn F."/>
            <person name="Linde J."/>
            <person name="Mattern D.J."/>
            <person name="Walther G."/>
            <person name="Guthke R."/>
            <person name="Brakhage A.A."/>
            <person name="Valiante V."/>
        </authorList>
    </citation>
    <scope>NUCLEOTIDE SEQUENCE [LARGE SCALE GENOMIC DNA]</scope>
    <source>
        <strain evidence="5">MG11</strain>
    </source>
</reference>
<dbReference type="GO" id="GO:0035556">
    <property type="term" value="P:intracellular signal transduction"/>
    <property type="evidence" value="ECO:0007669"/>
    <property type="project" value="TreeGrafter"/>
</dbReference>
<keyword evidence="5" id="KW-1185">Reference proteome</keyword>
<keyword evidence="1" id="KW-0547">Nucleotide-binding</keyword>
<feature type="domain" description="Protein kinase" evidence="3">
    <location>
        <begin position="34"/>
        <end position="306"/>
    </location>
</feature>
<evidence type="ECO:0000259" key="3">
    <source>
        <dbReference type="PROSITE" id="PS50011"/>
    </source>
</evidence>
<dbReference type="Proteomes" id="UP000042958">
    <property type="component" value="Unassembled WGS sequence"/>
</dbReference>